<feature type="coiled-coil region" evidence="1">
    <location>
        <begin position="80"/>
        <end position="135"/>
    </location>
</feature>
<accession>A0AAU9V1M1</accession>
<dbReference type="PANTHER" id="PTHR37445">
    <property type="entry name" value="PROTEIN CBG24663"/>
    <property type="match status" value="1"/>
</dbReference>
<evidence type="ECO:0000313" key="3">
    <source>
        <dbReference type="EMBL" id="CAH2105263.1"/>
    </source>
</evidence>
<organism evidence="3 4">
    <name type="scientific">Euphydryas editha</name>
    <name type="common">Edith's checkerspot</name>
    <dbReference type="NCBI Taxonomy" id="104508"/>
    <lineage>
        <taxon>Eukaryota</taxon>
        <taxon>Metazoa</taxon>
        <taxon>Ecdysozoa</taxon>
        <taxon>Arthropoda</taxon>
        <taxon>Hexapoda</taxon>
        <taxon>Insecta</taxon>
        <taxon>Pterygota</taxon>
        <taxon>Neoptera</taxon>
        <taxon>Endopterygota</taxon>
        <taxon>Lepidoptera</taxon>
        <taxon>Glossata</taxon>
        <taxon>Ditrysia</taxon>
        <taxon>Papilionoidea</taxon>
        <taxon>Nymphalidae</taxon>
        <taxon>Nymphalinae</taxon>
        <taxon>Euphydryas</taxon>
    </lineage>
</organism>
<keyword evidence="1" id="KW-0175">Coiled coil</keyword>
<evidence type="ECO:0000313" key="4">
    <source>
        <dbReference type="Proteomes" id="UP001153954"/>
    </source>
</evidence>
<dbReference type="EMBL" id="CAKOGL010000028">
    <property type="protein sequence ID" value="CAH2105263.1"/>
    <property type="molecule type" value="Genomic_DNA"/>
</dbReference>
<dbReference type="Proteomes" id="UP001153954">
    <property type="component" value="Unassembled WGS sequence"/>
</dbReference>
<evidence type="ECO:0000256" key="1">
    <source>
        <dbReference type="SAM" id="Coils"/>
    </source>
</evidence>
<proteinExistence type="predicted"/>
<reference evidence="3" key="1">
    <citation type="submission" date="2022-03" db="EMBL/GenBank/DDBJ databases">
        <authorList>
            <person name="Tunstrom K."/>
        </authorList>
    </citation>
    <scope>NUCLEOTIDE SEQUENCE</scope>
</reference>
<keyword evidence="4" id="KW-1185">Reference proteome</keyword>
<comment type="caution">
    <text evidence="3">The sequence shown here is derived from an EMBL/GenBank/DDBJ whole genome shotgun (WGS) entry which is preliminary data.</text>
</comment>
<protein>
    <recommendedName>
        <fullName evidence="5">Endonuclease-reverse transcriptase</fullName>
    </recommendedName>
</protein>
<feature type="compositionally biased region" description="Polar residues" evidence="2">
    <location>
        <begin position="1"/>
        <end position="13"/>
    </location>
</feature>
<sequence>MSLQRTPPNTALISGSGSAGGSTPNLVTIDYSNENSNINTNLRKRKERSYDYEYKKDLMEFRNDIMKFMKEFGETQNENLKKIRIEISEMAEELKKVKLVTENLDKNLKQMSCEVQSIKSENTKIQEQIATIESQIIHIKENRNTLRESESPFYVHEDIISELKDRSDREKNIIVVGISEINERNYLSRQKYDAEIVTKIIQQLDENDPKPFKCIRLGKYNPQKNRPIKVCFDNAYIPRQLLRNKSKLTDNIKIYSDQTPAQRTYIKNLKDELQRRKDNGEENITIKYIKNKPTIIVNNKINQKN</sequence>
<evidence type="ECO:0008006" key="5">
    <source>
        <dbReference type="Google" id="ProtNLM"/>
    </source>
</evidence>
<feature type="region of interest" description="Disordered" evidence="2">
    <location>
        <begin position="1"/>
        <end position="21"/>
    </location>
</feature>
<name>A0AAU9V1M1_EUPED</name>
<evidence type="ECO:0000256" key="2">
    <source>
        <dbReference type="SAM" id="MobiDB-lite"/>
    </source>
</evidence>
<dbReference type="AlphaFoldDB" id="A0AAU9V1M1"/>
<dbReference type="PANTHER" id="PTHR37445:SF3">
    <property type="entry name" value="ZINC FINGER PHD-TYPE DOMAIN-CONTAINING PROTEIN"/>
    <property type="match status" value="1"/>
</dbReference>
<gene>
    <name evidence="3" type="ORF">EEDITHA_LOCUS19547</name>
</gene>